<dbReference type="SMART" id="SM00382">
    <property type="entry name" value="AAA"/>
    <property type="match status" value="1"/>
</dbReference>
<keyword evidence="7" id="KW-1185">Reference proteome</keyword>
<dbReference type="InterPro" id="IPR027417">
    <property type="entry name" value="P-loop_NTPase"/>
</dbReference>
<keyword evidence="3" id="KW-0547">Nucleotide-binding</keyword>
<dbReference type="PANTHER" id="PTHR42788:SF19">
    <property type="entry name" value="ALIPHATIC SULFONATES IMPORT ATP-BINDING PROTEIN SSUB 2"/>
    <property type="match status" value="1"/>
</dbReference>
<protein>
    <submittedName>
        <fullName evidence="6">ATP-binding cassette domain-containing protein</fullName>
    </submittedName>
</protein>
<dbReference type="EMBL" id="CP047292">
    <property type="protein sequence ID" value="QUS37329.1"/>
    <property type="molecule type" value="Genomic_DNA"/>
</dbReference>
<geneLocation type="plasmid" evidence="6 7">
    <name>unnamed3</name>
</geneLocation>
<dbReference type="InterPro" id="IPR003439">
    <property type="entry name" value="ABC_transporter-like_ATP-bd"/>
</dbReference>
<evidence type="ECO:0000313" key="7">
    <source>
        <dbReference type="Proteomes" id="UP000679284"/>
    </source>
</evidence>
<evidence type="ECO:0000256" key="3">
    <source>
        <dbReference type="ARBA" id="ARBA00022741"/>
    </source>
</evidence>
<evidence type="ECO:0000313" key="6">
    <source>
        <dbReference type="EMBL" id="QUS37329.1"/>
    </source>
</evidence>
<evidence type="ECO:0000259" key="5">
    <source>
        <dbReference type="PROSITE" id="PS50893"/>
    </source>
</evidence>
<dbReference type="GO" id="GO:0005524">
    <property type="term" value="F:ATP binding"/>
    <property type="evidence" value="ECO:0007669"/>
    <property type="project" value="UniProtKB-KW"/>
</dbReference>
<dbReference type="KEGG" id="fap:GR316_13195"/>
<accession>A0A8J8MVL1</accession>
<dbReference type="InterPro" id="IPR017871">
    <property type="entry name" value="ABC_transporter-like_CS"/>
</dbReference>
<dbReference type="PANTHER" id="PTHR42788">
    <property type="entry name" value="TAURINE IMPORT ATP-BINDING PROTEIN-RELATED"/>
    <property type="match status" value="1"/>
</dbReference>
<dbReference type="CDD" id="cd03293">
    <property type="entry name" value="ABC_NrtD_SsuB_transporters"/>
    <property type="match status" value="1"/>
</dbReference>
<keyword evidence="2" id="KW-0813">Transport</keyword>
<gene>
    <name evidence="6" type="ORF">GR316_13195</name>
</gene>
<dbReference type="InterPro" id="IPR050166">
    <property type="entry name" value="ABC_transporter_ATP-bind"/>
</dbReference>
<evidence type="ECO:0000256" key="4">
    <source>
        <dbReference type="ARBA" id="ARBA00022840"/>
    </source>
</evidence>
<sequence length="259" mass="28779">MTDSVLRVEDLGVSYETSEAVRRLDFDVKRGEFVAILGPSGCGKSSMLNVISGLSAPSRGRVWVEGAELFTPASTAPRLGYVFQSHRLLPWRTVRQNLEIALAASPVPKAEWDSRIDEILGILHIGQFKDSWPMRLSGGQRQRVSIARALVVDPSYILMDEPLSTLDEVTARSLRQELTQIVQRTGVTVIFVTHSIREAVFLADRILILSRGPARLHEDFTVPLARPRNYDDPRISEIEGDIIARVQAPWGLGGQRDVA</sequence>
<keyword evidence="6" id="KW-0614">Plasmid</keyword>
<organism evidence="6 7">
    <name type="scientific">Falsirhodobacter algicola</name>
    <dbReference type="NCBI Taxonomy" id="2692330"/>
    <lineage>
        <taxon>Bacteria</taxon>
        <taxon>Pseudomonadati</taxon>
        <taxon>Pseudomonadota</taxon>
        <taxon>Alphaproteobacteria</taxon>
        <taxon>Rhodobacterales</taxon>
        <taxon>Paracoccaceae</taxon>
        <taxon>Falsirhodobacter</taxon>
    </lineage>
</organism>
<evidence type="ECO:0000256" key="2">
    <source>
        <dbReference type="ARBA" id="ARBA00022448"/>
    </source>
</evidence>
<keyword evidence="4 6" id="KW-0067">ATP-binding</keyword>
<proteinExistence type="inferred from homology"/>
<dbReference type="PROSITE" id="PS50893">
    <property type="entry name" value="ABC_TRANSPORTER_2"/>
    <property type="match status" value="1"/>
</dbReference>
<feature type="domain" description="ABC transporter" evidence="5">
    <location>
        <begin position="6"/>
        <end position="236"/>
    </location>
</feature>
<comment type="similarity">
    <text evidence="1">Belongs to the ABC transporter superfamily.</text>
</comment>
<reference evidence="6" key="1">
    <citation type="submission" date="2020-01" db="EMBL/GenBank/DDBJ databases">
        <authorList>
            <person name="Yang Y."/>
            <person name="Kwon Y.M."/>
        </authorList>
    </citation>
    <scope>NUCLEOTIDE SEQUENCE</scope>
    <source>
        <strain evidence="6">PG104</strain>
        <plasmid evidence="6">unnamed3</plasmid>
    </source>
</reference>
<dbReference type="AlphaFoldDB" id="A0A8J8MVL1"/>
<dbReference type="Pfam" id="PF00005">
    <property type="entry name" value="ABC_tran"/>
    <property type="match status" value="1"/>
</dbReference>
<evidence type="ECO:0000256" key="1">
    <source>
        <dbReference type="ARBA" id="ARBA00005417"/>
    </source>
</evidence>
<dbReference type="RefSeq" id="WP_211785509.1">
    <property type="nucleotide sequence ID" value="NZ_CP047292.1"/>
</dbReference>
<dbReference type="GO" id="GO:0016887">
    <property type="term" value="F:ATP hydrolysis activity"/>
    <property type="evidence" value="ECO:0007669"/>
    <property type="project" value="InterPro"/>
</dbReference>
<dbReference type="InterPro" id="IPR003593">
    <property type="entry name" value="AAA+_ATPase"/>
</dbReference>
<dbReference type="Gene3D" id="3.40.50.300">
    <property type="entry name" value="P-loop containing nucleotide triphosphate hydrolases"/>
    <property type="match status" value="1"/>
</dbReference>
<dbReference type="SUPFAM" id="SSF52540">
    <property type="entry name" value="P-loop containing nucleoside triphosphate hydrolases"/>
    <property type="match status" value="1"/>
</dbReference>
<dbReference type="PROSITE" id="PS00211">
    <property type="entry name" value="ABC_TRANSPORTER_1"/>
    <property type="match status" value="1"/>
</dbReference>
<name>A0A8J8MVL1_9RHOB</name>
<dbReference type="Proteomes" id="UP000679284">
    <property type="component" value="Plasmid unnamed3"/>
</dbReference>